<sequence length="171" mass="18560">MNFKFLFLALILISLSIIMGCSGINDTREKADNDSEVKEVSNLDGSSEDAIPKPPSLTVIVGEETVRPSLGTYNWSVDNGGGTTSGINADSSAPPELLENNNSIQVTADTNVELVFEEEPENYTVRIWDDDNNIVNSSNKVVLSGKGKIVYEVLAHWEQGTASYAFSLDVE</sequence>
<organism evidence="1 2">
    <name type="scientific">Metaplanococcus flavidus</name>
    <dbReference type="NCBI Taxonomy" id="569883"/>
    <lineage>
        <taxon>Bacteria</taxon>
        <taxon>Bacillati</taxon>
        <taxon>Bacillota</taxon>
        <taxon>Bacilli</taxon>
        <taxon>Bacillales</taxon>
        <taxon>Caryophanaceae</taxon>
        <taxon>Metaplanococcus</taxon>
    </lineage>
</organism>
<dbReference type="Proteomes" id="UP001597109">
    <property type="component" value="Unassembled WGS sequence"/>
</dbReference>
<dbReference type="EMBL" id="JBHTKI010000003">
    <property type="protein sequence ID" value="MFD1030180.1"/>
    <property type="molecule type" value="Genomic_DNA"/>
</dbReference>
<reference evidence="2" key="1">
    <citation type="journal article" date="2019" name="Int. J. Syst. Evol. Microbiol.">
        <title>The Global Catalogue of Microorganisms (GCM) 10K type strain sequencing project: providing services to taxonomists for standard genome sequencing and annotation.</title>
        <authorList>
            <consortium name="The Broad Institute Genomics Platform"/>
            <consortium name="The Broad Institute Genome Sequencing Center for Infectious Disease"/>
            <person name="Wu L."/>
            <person name="Ma J."/>
        </authorList>
    </citation>
    <scope>NUCLEOTIDE SEQUENCE [LARGE SCALE GENOMIC DNA]</scope>
    <source>
        <strain evidence="2">CCUG 56756</strain>
    </source>
</reference>
<dbReference type="PROSITE" id="PS51257">
    <property type="entry name" value="PROKAR_LIPOPROTEIN"/>
    <property type="match status" value="1"/>
</dbReference>
<keyword evidence="2" id="KW-1185">Reference proteome</keyword>
<dbReference type="RefSeq" id="WP_144840430.1">
    <property type="nucleotide sequence ID" value="NZ_JBHTKI010000003.1"/>
</dbReference>
<evidence type="ECO:0008006" key="3">
    <source>
        <dbReference type="Google" id="ProtNLM"/>
    </source>
</evidence>
<proteinExistence type="predicted"/>
<protein>
    <recommendedName>
        <fullName evidence="3">Lipoprotein</fullName>
    </recommendedName>
</protein>
<comment type="caution">
    <text evidence="1">The sequence shown here is derived from an EMBL/GenBank/DDBJ whole genome shotgun (WGS) entry which is preliminary data.</text>
</comment>
<name>A0ABW3L6T9_9BACL</name>
<evidence type="ECO:0000313" key="2">
    <source>
        <dbReference type="Proteomes" id="UP001597109"/>
    </source>
</evidence>
<accession>A0ABW3L6T9</accession>
<evidence type="ECO:0000313" key="1">
    <source>
        <dbReference type="EMBL" id="MFD1030180.1"/>
    </source>
</evidence>
<gene>
    <name evidence="1" type="ORF">ACFQ1X_01845</name>
</gene>